<evidence type="ECO:0000313" key="2">
    <source>
        <dbReference type="EMBL" id="EKX33148.1"/>
    </source>
</evidence>
<feature type="region of interest" description="Disordered" evidence="1">
    <location>
        <begin position="44"/>
        <end position="75"/>
    </location>
</feature>
<reference evidence="3" key="3">
    <citation type="submission" date="2016-03" db="UniProtKB">
        <authorList>
            <consortium name="EnsemblProtists"/>
        </authorList>
    </citation>
    <scope>IDENTIFICATION</scope>
</reference>
<dbReference type="HOGENOM" id="CLU_2502683_0_0_1"/>
<dbReference type="Proteomes" id="UP000011087">
    <property type="component" value="Unassembled WGS sequence"/>
</dbReference>
<dbReference type="AlphaFoldDB" id="L1IA90"/>
<keyword evidence="4" id="KW-1185">Reference proteome</keyword>
<sequence>MWSWCCWEVNGGKYEWGSADDEELRSFSEVEKDALRRRTLARRKEHLFNPAEPEKQPEPRRPSQSPRRKMQSIQMSEIYCDQYLDI</sequence>
<name>L1IA90_GUITC</name>
<reference evidence="2 4" key="1">
    <citation type="journal article" date="2012" name="Nature">
        <title>Algal genomes reveal evolutionary mosaicism and the fate of nucleomorphs.</title>
        <authorList>
            <consortium name="DOE Joint Genome Institute"/>
            <person name="Curtis B.A."/>
            <person name="Tanifuji G."/>
            <person name="Burki F."/>
            <person name="Gruber A."/>
            <person name="Irimia M."/>
            <person name="Maruyama S."/>
            <person name="Arias M.C."/>
            <person name="Ball S.G."/>
            <person name="Gile G.H."/>
            <person name="Hirakawa Y."/>
            <person name="Hopkins J.F."/>
            <person name="Kuo A."/>
            <person name="Rensing S.A."/>
            <person name="Schmutz J."/>
            <person name="Symeonidi A."/>
            <person name="Elias M."/>
            <person name="Eveleigh R.J."/>
            <person name="Herman E.K."/>
            <person name="Klute M.J."/>
            <person name="Nakayama T."/>
            <person name="Obornik M."/>
            <person name="Reyes-Prieto A."/>
            <person name="Armbrust E.V."/>
            <person name="Aves S.J."/>
            <person name="Beiko R.G."/>
            <person name="Coutinho P."/>
            <person name="Dacks J.B."/>
            <person name="Durnford D.G."/>
            <person name="Fast N.M."/>
            <person name="Green B.R."/>
            <person name="Grisdale C.J."/>
            <person name="Hempel F."/>
            <person name="Henrissat B."/>
            <person name="Hoppner M.P."/>
            <person name="Ishida K."/>
            <person name="Kim E."/>
            <person name="Koreny L."/>
            <person name="Kroth P.G."/>
            <person name="Liu Y."/>
            <person name="Malik S.B."/>
            <person name="Maier U.G."/>
            <person name="McRose D."/>
            <person name="Mock T."/>
            <person name="Neilson J.A."/>
            <person name="Onodera N.T."/>
            <person name="Poole A.M."/>
            <person name="Pritham E.J."/>
            <person name="Richards T.A."/>
            <person name="Rocap G."/>
            <person name="Roy S.W."/>
            <person name="Sarai C."/>
            <person name="Schaack S."/>
            <person name="Shirato S."/>
            <person name="Slamovits C.H."/>
            <person name="Spencer D.F."/>
            <person name="Suzuki S."/>
            <person name="Worden A.Z."/>
            <person name="Zauner S."/>
            <person name="Barry K."/>
            <person name="Bell C."/>
            <person name="Bharti A.K."/>
            <person name="Crow J.A."/>
            <person name="Grimwood J."/>
            <person name="Kramer R."/>
            <person name="Lindquist E."/>
            <person name="Lucas S."/>
            <person name="Salamov A."/>
            <person name="McFadden G.I."/>
            <person name="Lane C.E."/>
            <person name="Keeling P.J."/>
            <person name="Gray M.W."/>
            <person name="Grigoriev I.V."/>
            <person name="Archibald J.M."/>
        </authorList>
    </citation>
    <scope>NUCLEOTIDE SEQUENCE</scope>
    <source>
        <strain evidence="2 4">CCMP2712</strain>
    </source>
</reference>
<dbReference type="EMBL" id="JH993154">
    <property type="protein sequence ID" value="EKX33148.1"/>
    <property type="molecule type" value="Genomic_DNA"/>
</dbReference>
<dbReference type="KEGG" id="gtt:GUITHDRAFT_120669"/>
<dbReference type="EnsemblProtists" id="EKX33148">
    <property type="protein sequence ID" value="EKX33148"/>
    <property type="gene ID" value="GUITHDRAFT_120669"/>
</dbReference>
<dbReference type="PaxDb" id="55529-EKX33148"/>
<evidence type="ECO:0000313" key="4">
    <source>
        <dbReference type="Proteomes" id="UP000011087"/>
    </source>
</evidence>
<gene>
    <name evidence="2" type="ORF">GUITHDRAFT_120669</name>
</gene>
<evidence type="ECO:0000313" key="3">
    <source>
        <dbReference type="EnsemblProtists" id="EKX33148"/>
    </source>
</evidence>
<reference evidence="4" key="2">
    <citation type="submission" date="2012-11" db="EMBL/GenBank/DDBJ databases">
        <authorList>
            <person name="Kuo A."/>
            <person name="Curtis B.A."/>
            <person name="Tanifuji G."/>
            <person name="Burki F."/>
            <person name="Gruber A."/>
            <person name="Irimia M."/>
            <person name="Maruyama S."/>
            <person name="Arias M.C."/>
            <person name="Ball S.G."/>
            <person name="Gile G.H."/>
            <person name="Hirakawa Y."/>
            <person name="Hopkins J.F."/>
            <person name="Rensing S.A."/>
            <person name="Schmutz J."/>
            <person name="Symeonidi A."/>
            <person name="Elias M."/>
            <person name="Eveleigh R.J."/>
            <person name="Herman E.K."/>
            <person name="Klute M.J."/>
            <person name="Nakayama T."/>
            <person name="Obornik M."/>
            <person name="Reyes-Prieto A."/>
            <person name="Armbrust E.V."/>
            <person name="Aves S.J."/>
            <person name="Beiko R.G."/>
            <person name="Coutinho P."/>
            <person name="Dacks J.B."/>
            <person name="Durnford D.G."/>
            <person name="Fast N.M."/>
            <person name="Green B.R."/>
            <person name="Grisdale C."/>
            <person name="Hempe F."/>
            <person name="Henrissat B."/>
            <person name="Hoppner M.P."/>
            <person name="Ishida K.-I."/>
            <person name="Kim E."/>
            <person name="Koreny L."/>
            <person name="Kroth P.G."/>
            <person name="Liu Y."/>
            <person name="Malik S.-B."/>
            <person name="Maier U.G."/>
            <person name="McRose D."/>
            <person name="Mock T."/>
            <person name="Neilson J.A."/>
            <person name="Onodera N.T."/>
            <person name="Poole A.M."/>
            <person name="Pritham E.J."/>
            <person name="Richards T.A."/>
            <person name="Rocap G."/>
            <person name="Roy S.W."/>
            <person name="Sarai C."/>
            <person name="Schaack S."/>
            <person name="Shirato S."/>
            <person name="Slamovits C.H."/>
            <person name="Spencer D.F."/>
            <person name="Suzuki S."/>
            <person name="Worden A.Z."/>
            <person name="Zauner S."/>
            <person name="Barry K."/>
            <person name="Bell C."/>
            <person name="Bharti A.K."/>
            <person name="Crow J.A."/>
            <person name="Grimwood J."/>
            <person name="Kramer R."/>
            <person name="Lindquist E."/>
            <person name="Lucas S."/>
            <person name="Salamov A."/>
            <person name="McFadden G.I."/>
            <person name="Lane C.E."/>
            <person name="Keeling P.J."/>
            <person name="Gray M.W."/>
            <person name="Grigoriev I.V."/>
            <person name="Archibald J.M."/>
        </authorList>
    </citation>
    <scope>NUCLEOTIDE SEQUENCE</scope>
    <source>
        <strain evidence="4">CCMP2712</strain>
    </source>
</reference>
<organism evidence="2">
    <name type="scientific">Guillardia theta (strain CCMP2712)</name>
    <name type="common">Cryptophyte</name>
    <dbReference type="NCBI Taxonomy" id="905079"/>
    <lineage>
        <taxon>Eukaryota</taxon>
        <taxon>Cryptophyceae</taxon>
        <taxon>Pyrenomonadales</taxon>
        <taxon>Geminigeraceae</taxon>
        <taxon>Guillardia</taxon>
    </lineage>
</organism>
<dbReference type="GeneID" id="17289879"/>
<feature type="compositionally biased region" description="Basic and acidic residues" evidence="1">
    <location>
        <begin position="52"/>
        <end position="61"/>
    </location>
</feature>
<protein>
    <submittedName>
        <fullName evidence="2 3">Uncharacterized protein</fullName>
    </submittedName>
</protein>
<dbReference type="RefSeq" id="XP_005820128.1">
    <property type="nucleotide sequence ID" value="XM_005820071.1"/>
</dbReference>
<accession>L1IA90</accession>
<proteinExistence type="predicted"/>
<evidence type="ECO:0000256" key="1">
    <source>
        <dbReference type="SAM" id="MobiDB-lite"/>
    </source>
</evidence>